<name>A0A6V7PHK8_ANACO</name>
<dbReference type="PROSITE" id="PS51257">
    <property type="entry name" value="PROKAR_LIPOPROTEIN"/>
    <property type="match status" value="1"/>
</dbReference>
<accession>A0A6V7PHK8</accession>
<organism evidence="2">
    <name type="scientific">Ananas comosus var. bracteatus</name>
    <name type="common">red pineapple</name>
    <dbReference type="NCBI Taxonomy" id="296719"/>
    <lineage>
        <taxon>Eukaryota</taxon>
        <taxon>Viridiplantae</taxon>
        <taxon>Streptophyta</taxon>
        <taxon>Embryophyta</taxon>
        <taxon>Tracheophyta</taxon>
        <taxon>Spermatophyta</taxon>
        <taxon>Magnoliopsida</taxon>
        <taxon>Liliopsida</taxon>
        <taxon>Poales</taxon>
        <taxon>Bromeliaceae</taxon>
        <taxon>Bromelioideae</taxon>
        <taxon>Ananas</taxon>
    </lineage>
</organism>
<reference evidence="2" key="1">
    <citation type="submission" date="2020-07" db="EMBL/GenBank/DDBJ databases">
        <authorList>
            <person name="Lin J."/>
        </authorList>
    </citation>
    <scope>NUCLEOTIDE SEQUENCE</scope>
</reference>
<keyword evidence="1" id="KW-0175">Coiled coil</keyword>
<proteinExistence type="predicted"/>
<evidence type="ECO:0000313" key="2">
    <source>
        <dbReference type="EMBL" id="CAD1830118.1"/>
    </source>
</evidence>
<protein>
    <submittedName>
        <fullName evidence="2">Uncharacterized protein</fullName>
    </submittedName>
</protein>
<gene>
    <name evidence="2" type="ORF">CB5_LOCUS13329</name>
</gene>
<feature type="coiled-coil region" evidence="1">
    <location>
        <begin position="65"/>
        <end position="92"/>
    </location>
</feature>
<dbReference type="EMBL" id="LR862148">
    <property type="protein sequence ID" value="CAD1830118.1"/>
    <property type="molecule type" value="Genomic_DNA"/>
</dbReference>
<sequence length="151" mass="16800">MEKVRGALGLRDHSNPVSGGTLACVTSSIREVPILGGQEAVSNSQGDYGSLPIHHIEQHRTGTKLRDLSEHLATLEGKLQKLTSEYQGKVRELSNQILEVKEVEQKHYEALQAEASKRHDLILKDNTIRHEELLKILSTHAPPQKATTRDN</sequence>
<evidence type="ECO:0000256" key="1">
    <source>
        <dbReference type="SAM" id="Coils"/>
    </source>
</evidence>
<dbReference type="AlphaFoldDB" id="A0A6V7PHK8"/>